<accession>A0ABV8LF39</accession>
<comment type="caution">
    <text evidence="1">The sequence shown here is derived from an EMBL/GenBank/DDBJ whole genome shotgun (WGS) entry which is preliminary data.</text>
</comment>
<evidence type="ECO:0000313" key="2">
    <source>
        <dbReference type="Proteomes" id="UP001595767"/>
    </source>
</evidence>
<protein>
    <submittedName>
        <fullName evidence="1">Uncharacterized protein</fullName>
    </submittedName>
</protein>
<sequence length="83" mass="9412">MTATKPPWWPGIWLYGPRPFYGIRSNVLPWLGSDGTTDMDVPVTEMWCRQTVVIPLLGLGAIIIGLPWHRLTECAPELLEENH</sequence>
<gene>
    <name evidence="1" type="ORF">ACFOW8_28565</name>
</gene>
<reference evidence="2" key="1">
    <citation type="journal article" date="2019" name="Int. J. Syst. Evol. Microbiol.">
        <title>The Global Catalogue of Microorganisms (GCM) 10K type strain sequencing project: providing services to taxonomists for standard genome sequencing and annotation.</title>
        <authorList>
            <consortium name="The Broad Institute Genomics Platform"/>
            <consortium name="The Broad Institute Genome Sequencing Center for Infectious Disease"/>
            <person name="Wu L."/>
            <person name="Ma J."/>
        </authorList>
    </citation>
    <scope>NUCLEOTIDE SEQUENCE [LARGE SCALE GENOMIC DNA]</scope>
    <source>
        <strain evidence="2">CGMCC 4.7204</strain>
    </source>
</reference>
<proteinExistence type="predicted"/>
<name>A0ABV8LF39_9NOCA</name>
<dbReference type="EMBL" id="JBHSBA010000016">
    <property type="protein sequence ID" value="MFC4128894.1"/>
    <property type="molecule type" value="Genomic_DNA"/>
</dbReference>
<keyword evidence="2" id="KW-1185">Reference proteome</keyword>
<dbReference type="RefSeq" id="WP_378554773.1">
    <property type="nucleotide sequence ID" value="NZ_JBHSBA010000016.1"/>
</dbReference>
<evidence type="ECO:0000313" key="1">
    <source>
        <dbReference type="EMBL" id="MFC4128894.1"/>
    </source>
</evidence>
<dbReference type="Proteomes" id="UP001595767">
    <property type="component" value="Unassembled WGS sequence"/>
</dbReference>
<organism evidence="1 2">
    <name type="scientific">Nocardia rhizosphaerae</name>
    <dbReference type="NCBI Taxonomy" id="1691571"/>
    <lineage>
        <taxon>Bacteria</taxon>
        <taxon>Bacillati</taxon>
        <taxon>Actinomycetota</taxon>
        <taxon>Actinomycetes</taxon>
        <taxon>Mycobacteriales</taxon>
        <taxon>Nocardiaceae</taxon>
        <taxon>Nocardia</taxon>
    </lineage>
</organism>